<dbReference type="EMBL" id="UXSR01005617">
    <property type="protein sequence ID" value="VDD82994.1"/>
    <property type="molecule type" value="Genomic_DNA"/>
</dbReference>
<dbReference type="InterPro" id="IPR016024">
    <property type="entry name" value="ARM-type_fold"/>
</dbReference>
<protein>
    <submittedName>
        <fullName evidence="4">CBF domain-containing protein</fullName>
    </submittedName>
</protein>
<accession>A0A0R3UML5</accession>
<gene>
    <name evidence="2" type="ORF">MCOS_LOCUS8997</name>
</gene>
<reference evidence="2 3" key="1">
    <citation type="submission" date="2018-10" db="EMBL/GenBank/DDBJ databases">
        <authorList>
            <consortium name="Pathogen Informatics"/>
        </authorList>
    </citation>
    <scope>NUCLEOTIDE SEQUENCE [LARGE SCALE GENOMIC DNA]</scope>
</reference>
<keyword evidence="3" id="KW-1185">Reference proteome</keyword>
<dbReference type="WBParaSite" id="MCU_007457-RA">
    <property type="protein sequence ID" value="MCU_007457-RA"/>
    <property type="gene ID" value="MCU_007457"/>
</dbReference>
<dbReference type="OrthoDB" id="6231986at2759"/>
<reference evidence="4" key="2">
    <citation type="submission" date="2019-11" db="UniProtKB">
        <authorList>
            <consortium name="WormBaseParasite"/>
        </authorList>
    </citation>
    <scope>IDENTIFICATION</scope>
</reference>
<proteinExistence type="predicted"/>
<feature type="compositionally biased region" description="Low complexity" evidence="1">
    <location>
        <begin position="485"/>
        <end position="497"/>
    </location>
</feature>
<dbReference type="SUPFAM" id="SSF48371">
    <property type="entry name" value="ARM repeat"/>
    <property type="match status" value="1"/>
</dbReference>
<dbReference type="Proteomes" id="UP000267029">
    <property type="component" value="Unassembled WGS sequence"/>
</dbReference>
<name>A0A0R3UML5_MESCO</name>
<feature type="compositionally biased region" description="Basic and acidic residues" evidence="1">
    <location>
        <begin position="474"/>
        <end position="484"/>
    </location>
</feature>
<feature type="compositionally biased region" description="Basic and acidic residues" evidence="1">
    <location>
        <begin position="338"/>
        <end position="347"/>
    </location>
</feature>
<dbReference type="AlphaFoldDB" id="A0A0R3UML5"/>
<evidence type="ECO:0000313" key="3">
    <source>
        <dbReference type="Proteomes" id="UP000267029"/>
    </source>
</evidence>
<organism evidence="2 3">
    <name type="scientific">Mesocestoides corti</name>
    <name type="common">Flatworm</name>
    <dbReference type="NCBI Taxonomy" id="53468"/>
    <lineage>
        <taxon>Eukaryota</taxon>
        <taxon>Metazoa</taxon>
        <taxon>Spiralia</taxon>
        <taxon>Lophotrochozoa</taxon>
        <taxon>Platyhelminthes</taxon>
        <taxon>Cestoda</taxon>
        <taxon>Eucestoda</taxon>
        <taxon>Cyclophyllidea</taxon>
        <taxon>Mesocestoididae</taxon>
        <taxon>Mesocestoides</taxon>
    </lineage>
</organism>
<evidence type="ECO:0000313" key="4">
    <source>
        <dbReference type="WBParaSite" id="MCU_007457-RA"/>
    </source>
</evidence>
<feature type="region of interest" description="Disordered" evidence="1">
    <location>
        <begin position="305"/>
        <end position="349"/>
    </location>
</feature>
<evidence type="ECO:0000256" key="1">
    <source>
        <dbReference type="SAM" id="MobiDB-lite"/>
    </source>
</evidence>
<evidence type="ECO:0000313" key="2">
    <source>
        <dbReference type="EMBL" id="VDD82994.1"/>
    </source>
</evidence>
<sequence>MPVLRSFYNANIPEDVVKEAVKRRTKQSNDAFKEFLTGLEKTQTNAVVKCLPSIVGLPRRVFLGRLASIGEYITTKKVSTVNLVEGNMSLITDYIDEGRVGAGKRVGTIKKVEALRQLCEVANTPTRLKDLEEWAKSHTSRLYNALIYCLNVENVVVVEEACITIAFLARKLHFTLLSGAENMVTALVSAMAFAMSPTESHAEKLRKALDFHAEMEMAKGRTLEFHFPRLDYGLEEPKFRLIGYVYFTLADFLYNIPHPFLIHYFQCRILRRKEMTRTHLFKIFFAICDNLVELEENAKELCPRVKKPPPKPVTKPTPLLGLDSKKVPPMKKTTGGGKQKEDEKDSDPFMYKPEIYRKEQWDALPPKLYTEMFRAYNDRNPENRNIISSTMTVLRSVSHVKLPAFDASLIQKLEFLNAESLERGNKHIRIATPAKPAENELGNLEESGAVQKEEGNADRPAVTVPTLLDEAANEEVRDESKALSDDSQSLSSSLESNLEVRRNINRPTVLLSRPPDLSKLNL</sequence>
<feature type="region of interest" description="Disordered" evidence="1">
    <location>
        <begin position="449"/>
        <end position="497"/>
    </location>
</feature>